<proteinExistence type="predicted"/>
<protein>
    <submittedName>
        <fullName evidence="1">Uncharacterized protein</fullName>
    </submittedName>
</protein>
<dbReference type="EMBL" id="LR796416">
    <property type="protein sequence ID" value="CAB4143160.1"/>
    <property type="molecule type" value="Genomic_DNA"/>
</dbReference>
<gene>
    <name evidence="1" type="ORF">UFOVP435_70</name>
</gene>
<reference evidence="1" key="1">
    <citation type="submission" date="2020-04" db="EMBL/GenBank/DDBJ databases">
        <authorList>
            <person name="Chiriac C."/>
            <person name="Salcher M."/>
            <person name="Ghai R."/>
            <person name="Kavagutti S V."/>
        </authorList>
    </citation>
    <scope>NUCLEOTIDE SEQUENCE</scope>
</reference>
<accession>A0A6J5MDM6</accession>
<evidence type="ECO:0000313" key="1">
    <source>
        <dbReference type="EMBL" id="CAB4143160.1"/>
    </source>
</evidence>
<sequence>MDILFYGSIVLLVVACYIKLVQSLEHPSQYEDDGPSCDTNTLNSYNYHLDTRRFK</sequence>
<organism evidence="1">
    <name type="scientific">uncultured Caudovirales phage</name>
    <dbReference type="NCBI Taxonomy" id="2100421"/>
    <lineage>
        <taxon>Viruses</taxon>
        <taxon>Duplodnaviria</taxon>
        <taxon>Heunggongvirae</taxon>
        <taxon>Uroviricota</taxon>
        <taxon>Caudoviricetes</taxon>
        <taxon>Peduoviridae</taxon>
        <taxon>Maltschvirus</taxon>
        <taxon>Maltschvirus maltsch</taxon>
    </lineage>
</organism>
<name>A0A6J5MDM6_9CAUD</name>